<dbReference type="Gene3D" id="3.40.50.2000">
    <property type="entry name" value="Glycogen Phosphorylase B"/>
    <property type="match status" value="2"/>
</dbReference>
<proteinExistence type="predicted"/>
<keyword evidence="1" id="KW-0328">Glycosyltransferase</keyword>
<dbReference type="Pfam" id="PF01075">
    <property type="entry name" value="Glyco_transf_9"/>
    <property type="match status" value="1"/>
</dbReference>
<name>A0ABX2K3B3_9MYCO</name>
<evidence type="ECO:0000313" key="3">
    <source>
        <dbReference type="EMBL" id="NTY62222.1"/>
    </source>
</evidence>
<dbReference type="PANTHER" id="PTHR30160">
    <property type="entry name" value="TETRAACYLDISACCHARIDE 4'-KINASE-RELATED"/>
    <property type="match status" value="1"/>
</dbReference>
<protein>
    <submittedName>
        <fullName evidence="3">Glycosyltransferase family 9 protein</fullName>
    </submittedName>
</protein>
<dbReference type="InterPro" id="IPR002201">
    <property type="entry name" value="Glyco_trans_9"/>
</dbReference>
<comment type="caution">
    <text evidence="3">The sequence shown here is derived from an EMBL/GenBank/DDBJ whole genome shotgun (WGS) entry which is preliminary data.</text>
</comment>
<evidence type="ECO:0000256" key="1">
    <source>
        <dbReference type="ARBA" id="ARBA00022676"/>
    </source>
</evidence>
<dbReference type="Proteomes" id="UP000708347">
    <property type="component" value="Unassembled WGS sequence"/>
</dbReference>
<organism evidence="3 4">
    <name type="scientific">Mycolicibacterium sphagni</name>
    <dbReference type="NCBI Taxonomy" id="1786"/>
    <lineage>
        <taxon>Bacteria</taxon>
        <taxon>Bacillati</taxon>
        <taxon>Actinomycetota</taxon>
        <taxon>Actinomycetes</taxon>
        <taxon>Mycobacteriales</taxon>
        <taxon>Mycobacteriaceae</taxon>
        <taxon>Mycolicibacterium</taxon>
    </lineage>
</organism>
<dbReference type="CDD" id="cd03789">
    <property type="entry name" value="GT9_LPS_heptosyltransferase"/>
    <property type="match status" value="1"/>
</dbReference>
<evidence type="ECO:0000256" key="2">
    <source>
        <dbReference type="ARBA" id="ARBA00022679"/>
    </source>
</evidence>
<reference evidence="3 4" key="1">
    <citation type="submission" date="2019-05" db="EMBL/GenBank/DDBJ databases">
        <title>Mycolicibacterium sphagni ENV482 genome assembly.</title>
        <authorList>
            <person name="Chen W."/>
            <person name="Faulkner N.W."/>
            <person name="Hyman M.R."/>
        </authorList>
    </citation>
    <scope>NUCLEOTIDE SEQUENCE [LARGE SCALE GENOMIC DNA]</scope>
    <source>
        <strain evidence="3 4">ENV482</strain>
    </source>
</reference>
<dbReference type="EMBL" id="VBSB01000015">
    <property type="protein sequence ID" value="NTY62222.1"/>
    <property type="molecule type" value="Genomic_DNA"/>
</dbReference>
<sequence length="391" mass="43964">MTDSEVVRARFRRRYENQSRVFSLLDRTLEFFFGKARIAHSSSLPAPRKLLICNHGQVGDMVITLSLLPALKRAFPDVELGLLCGSWNRQLVEKDPLLDHIHYLDHWNQVRNSASRARNIATYLRALMRTLRELKAVRYDTAIDNRVWFPNGILELWLARIPIRVGYDFVGFTPLLTHAVKFEFDQWRHEREYQAAPLACLPIDRSMLDEVPERWIESDGNGFEIVAQHRQGALPSRYVVLHPGASTEVKNWTEDGWAEIARRAISAGALPVLTGLGTEQDALTARIVAEVPGALSLSSKVSWQQLVALISDAHTVYCVDTSVGHLASAVGVPCVVIYGGMELYAQWKPVGSRVAIVRQDLPCSPCFQKTGCEHMSCLRSITAEQVWHANG</sequence>
<keyword evidence="4" id="KW-1185">Reference proteome</keyword>
<dbReference type="SUPFAM" id="SSF53756">
    <property type="entry name" value="UDP-Glycosyltransferase/glycogen phosphorylase"/>
    <property type="match status" value="1"/>
</dbReference>
<keyword evidence="2" id="KW-0808">Transferase</keyword>
<dbReference type="RefSeq" id="WP_174399958.1">
    <property type="nucleotide sequence ID" value="NZ_VBSB01000015.1"/>
</dbReference>
<dbReference type="InterPro" id="IPR051199">
    <property type="entry name" value="LPS_LOS_Heptosyltrfase"/>
</dbReference>
<accession>A0ABX2K3B3</accession>
<gene>
    <name evidence="3" type="ORF">FEG63_22020</name>
</gene>
<evidence type="ECO:0000313" key="4">
    <source>
        <dbReference type="Proteomes" id="UP000708347"/>
    </source>
</evidence>